<dbReference type="AlphaFoldDB" id="W6MLL8"/>
<dbReference type="HOGENOM" id="CLU_023205_7_2_1"/>
<proteinExistence type="predicted"/>
<dbReference type="Proteomes" id="UP000019384">
    <property type="component" value="Unassembled WGS sequence"/>
</dbReference>
<dbReference type="GO" id="GO:0070485">
    <property type="term" value="P:dehydro-D-arabinono-1,4-lactone biosynthetic process"/>
    <property type="evidence" value="ECO:0007669"/>
    <property type="project" value="EnsemblFungi"/>
</dbReference>
<evidence type="ECO:0000256" key="1">
    <source>
        <dbReference type="ARBA" id="ARBA00023002"/>
    </source>
</evidence>
<evidence type="ECO:0000259" key="2">
    <source>
        <dbReference type="Pfam" id="PF00248"/>
    </source>
</evidence>
<name>W6MLL8_9ASCO</name>
<sequence>MTKHPAVSGDLEGISSLIVGGAVFNTQYNDNPEDLAIEAIISYALDNGMNAFDTSPYYGPSEVMIGQAFKSLTDKGIIARENYYICTKVGRIRLDEFDYSAEWVKKSIARSLERLHTTYLDVVHLHDIEFCTETQIFEALSALKELKAQGVIKYVGISGYPVDFLYQIAKKAKETASIGSLDTVMSYSNMCLQNTTLLEYHDRFFQDCDIKMLNNASILSMSLLRTGSTKTFHPAPQELKDTCEELGKQLKEKYDEDLTDLSVRFALRGWNDKRGSTVIGCSNVAELEDTAIQFKTISENGSVSASKDAPVVEFAQKFLGTHLNEVWKSGIEH</sequence>
<protein>
    <recommendedName>
        <fullName evidence="2">NADP-dependent oxidoreductase domain-containing protein</fullName>
    </recommendedName>
</protein>
<accession>W6MLL8</accession>
<dbReference type="InterPro" id="IPR023210">
    <property type="entry name" value="NADP_OxRdtase_dom"/>
</dbReference>
<dbReference type="InterPro" id="IPR020471">
    <property type="entry name" value="AKR"/>
</dbReference>
<dbReference type="RefSeq" id="XP_022457753.1">
    <property type="nucleotide sequence ID" value="XM_022603921.1"/>
</dbReference>
<keyword evidence="4" id="KW-1185">Reference proteome</keyword>
<dbReference type="PANTHER" id="PTHR42686">
    <property type="entry name" value="GH17980P-RELATED"/>
    <property type="match status" value="1"/>
</dbReference>
<dbReference type="STRING" id="1382522.W6MLL8"/>
<dbReference type="GeneID" id="34519141"/>
<dbReference type="SUPFAM" id="SSF51430">
    <property type="entry name" value="NAD(P)-linked oxidoreductase"/>
    <property type="match status" value="1"/>
</dbReference>
<dbReference type="Gene3D" id="3.20.20.100">
    <property type="entry name" value="NADP-dependent oxidoreductase domain"/>
    <property type="match status" value="1"/>
</dbReference>
<dbReference type="InterPro" id="IPR036812">
    <property type="entry name" value="NAD(P)_OxRdtase_dom_sf"/>
</dbReference>
<gene>
    <name evidence="3" type="ORF">KUCA_T00001712001</name>
</gene>
<dbReference type="GO" id="GO:0005829">
    <property type="term" value="C:cytosol"/>
    <property type="evidence" value="ECO:0007669"/>
    <property type="project" value="TreeGrafter"/>
</dbReference>
<dbReference type="EMBL" id="HG793126">
    <property type="protein sequence ID" value="CDK25742.1"/>
    <property type="molecule type" value="Genomic_DNA"/>
</dbReference>
<reference evidence="3" key="2">
    <citation type="submission" date="2014-02" db="EMBL/GenBank/DDBJ databases">
        <title>Complete DNA sequence of /Kuraishia capsulata/ illustrates novel genomic features among budding yeasts (/Saccharomycotina/).</title>
        <authorList>
            <person name="Morales L."/>
            <person name="Noel B."/>
            <person name="Porcel B."/>
            <person name="Marcet-Houben M."/>
            <person name="Hullo M-F."/>
            <person name="Sacerdot C."/>
            <person name="Tekaia F."/>
            <person name="Leh-Louis V."/>
            <person name="Despons L."/>
            <person name="Khanna V."/>
            <person name="Aury J-M."/>
            <person name="Barbe V."/>
            <person name="Couloux A."/>
            <person name="Labadie K."/>
            <person name="Pelletier E."/>
            <person name="Souciet J-L."/>
            <person name="Boekhout T."/>
            <person name="Gabaldon T."/>
            <person name="Wincker P."/>
            <person name="Dujon B."/>
        </authorList>
    </citation>
    <scope>NUCLEOTIDE SEQUENCE</scope>
    <source>
        <strain evidence="3">CBS 1993</strain>
    </source>
</reference>
<reference evidence="3" key="1">
    <citation type="submission" date="2013-12" db="EMBL/GenBank/DDBJ databases">
        <authorList>
            <person name="Genoscope - CEA"/>
        </authorList>
    </citation>
    <scope>NUCLEOTIDE SEQUENCE</scope>
    <source>
        <strain evidence="3">CBS 1993</strain>
    </source>
</reference>
<keyword evidence="1" id="KW-0560">Oxidoreductase</keyword>
<feature type="domain" description="NADP-dependent oxidoreductase" evidence="2">
    <location>
        <begin position="17"/>
        <end position="291"/>
    </location>
</feature>
<organism evidence="3 4">
    <name type="scientific">Kuraishia capsulata CBS 1993</name>
    <dbReference type="NCBI Taxonomy" id="1382522"/>
    <lineage>
        <taxon>Eukaryota</taxon>
        <taxon>Fungi</taxon>
        <taxon>Dikarya</taxon>
        <taxon>Ascomycota</taxon>
        <taxon>Saccharomycotina</taxon>
        <taxon>Pichiomycetes</taxon>
        <taxon>Pichiales</taxon>
        <taxon>Pichiaceae</taxon>
        <taxon>Kuraishia</taxon>
    </lineage>
</organism>
<dbReference type="OrthoDB" id="5286008at2759"/>
<dbReference type="PANTHER" id="PTHR42686:SF1">
    <property type="entry name" value="GH17980P-RELATED"/>
    <property type="match status" value="1"/>
</dbReference>
<dbReference type="GO" id="GO:0045290">
    <property type="term" value="F:D-arabinose 1-dehydrogenase [NAD(P)+] activity"/>
    <property type="evidence" value="ECO:0007669"/>
    <property type="project" value="EnsemblFungi"/>
</dbReference>
<evidence type="ECO:0000313" key="4">
    <source>
        <dbReference type="Proteomes" id="UP000019384"/>
    </source>
</evidence>
<dbReference type="Pfam" id="PF00248">
    <property type="entry name" value="Aldo_ket_red"/>
    <property type="match status" value="1"/>
</dbReference>
<evidence type="ECO:0000313" key="3">
    <source>
        <dbReference type="EMBL" id="CDK25742.1"/>
    </source>
</evidence>